<gene>
    <name evidence="6" type="primary">mtrR</name>
    <name evidence="6" type="ORF">CCOS864_00475</name>
</gene>
<sequence length="178" mass="19297">MSTSEKIAESALQLFYRQGYHGTGVEQLSQEAGVTKKTLYRHFPSKELLIEAALERRDHDFMARLESALAAVEAKARPLAYIDFIEAWARSEDFHGCAFINASAEYAGSAEPPHVLARLHKHKVMAALEQACREAGCKQPAAAGQLFLIGEGLIVASQVGGVQVPLFEAARSMVAALA</sequence>
<dbReference type="InterPro" id="IPR036271">
    <property type="entry name" value="Tet_transcr_reg_TetR-rel_C_sf"/>
</dbReference>
<organism evidence="6 7">
    <name type="scientific">Pseudomonas wadenswilerensis</name>
    <dbReference type="NCBI Taxonomy" id="1785161"/>
    <lineage>
        <taxon>Bacteria</taxon>
        <taxon>Pseudomonadati</taxon>
        <taxon>Pseudomonadota</taxon>
        <taxon>Gammaproteobacteria</taxon>
        <taxon>Pseudomonadales</taxon>
        <taxon>Pseudomonadaceae</taxon>
        <taxon>Pseudomonas</taxon>
    </lineage>
</organism>
<dbReference type="EMBL" id="UIDD01000001">
    <property type="protein sequence ID" value="SUQ61069.1"/>
    <property type="molecule type" value="Genomic_DNA"/>
</dbReference>
<keyword evidence="7" id="KW-1185">Reference proteome</keyword>
<evidence type="ECO:0000313" key="6">
    <source>
        <dbReference type="EMBL" id="SUQ61069.1"/>
    </source>
</evidence>
<name>A0A380SSV7_9PSED</name>
<dbReference type="AlphaFoldDB" id="A0A380SSV7"/>
<dbReference type="PANTHER" id="PTHR47506:SF1">
    <property type="entry name" value="HTH-TYPE TRANSCRIPTIONAL REGULATOR YJDC"/>
    <property type="match status" value="1"/>
</dbReference>
<keyword evidence="3" id="KW-0804">Transcription</keyword>
<evidence type="ECO:0000256" key="2">
    <source>
        <dbReference type="ARBA" id="ARBA00023125"/>
    </source>
</evidence>
<dbReference type="SUPFAM" id="SSF46689">
    <property type="entry name" value="Homeodomain-like"/>
    <property type="match status" value="1"/>
</dbReference>
<dbReference type="Proteomes" id="UP000255177">
    <property type="component" value="Unassembled WGS sequence"/>
</dbReference>
<dbReference type="PROSITE" id="PS50977">
    <property type="entry name" value="HTH_TETR_2"/>
    <property type="match status" value="1"/>
</dbReference>
<feature type="DNA-binding region" description="H-T-H motif" evidence="4">
    <location>
        <begin position="24"/>
        <end position="43"/>
    </location>
</feature>
<dbReference type="RefSeq" id="WP_038998288.1">
    <property type="nucleotide sequence ID" value="NZ_CBCSFG010000002.1"/>
</dbReference>
<dbReference type="InterPro" id="IPR009057">
    <property type="entry name" value="Homeodomain-like_sf"/>
</dbReference>
<keyword evidence="1" id="KW-0805">Transcription regulation</keyword>
<evidence type="ECO:0000256" key="3">
    <source>
        <dbReference type="ARBA" id="ARBA00023163"/>
    </source>
</evidence>
<dbReference type="SUPFAM" id="SSF48498">
    <property type="entry name" value="Tetracyclin repressor-like, C-terminal domain"/>
    <property type="match status" value="1"/>
</dbReference>
<dbReference type="PRINTS" id="PR00455">
    <property type="entry name" value="HTHTETR"/>
</dbReference>
<keyword evidence="2 4" id="KW-0238">DNA-binding</keyword>
<proteinExistence type="predicted"/>
<protein>
    <submittedName>
        <fullName evidence="6">HTH-type transcriptional regulator MtrR</fullName>
    </submittedName>
</protein>
<dbReference type="PANTHER" id="PTHR47506">
    <property type="entry name" value="TRANSCRIPTIONAL REGULATORY PROTEIN"/>
    <property type="match status" value="1"/>
</dbReference>
<feature type="domain" description="HTH tetR-type" evidence="5">
    <location>
        <begin position="1"/>
        <end position="61"/>
    </location>
</feature>
<reference evidence="7" key="1">
    <citation type="submission" date="2018-07" db="EMBL/GenBank/DDBJ databases">
        <authorList>
            <person name="Blom J."/>
        </authorList>
    </citation>
    <scope>NUCLEOTIDE SEQUENCE [LARGE SCALE GENOMIC DNA]</scope>
    <source>
        <strain evidence="7">CCOS 864</strain>
    </source>
</reference>
<evidence type="ECO:0000259" key="5">
    <source>
        <dbReference type="PROSITE" id="PS50977"/>
    </source>
</evidence>
<dbReference type="Gene3D" id="1.10.357.10">
    <property type="entry name" value="Tetracycline Repressor, domain 2"/>
    <property type="match status" value="1"/>
</dbReference>
<evidence type="ECO:0000256" key="1">
    <source>
        <dbReference type="ARBA" id="ARBA00023015"/>
    </source>
</evidence>
<accession>A0A380SSV7</accession>
<dbReference type="InterPro" id="IPR001647">
    <property type="entry name" value="HTH_TetR"/>
</dbReference>
<dbReference type="GO" id="GO:0003677">
    <property type="term" value="F:DNA binding"/>
    <property type="evidence" value="ECO:0007669"/>
    <property type="project" value="UniProtKB-UniRule"/>
</dbReference>
<evidence type="ECO:0000256" key="4">
    <source>
        <dbReference type="PROSITE-ProRule" id="PRU00335"/>
    </source>
</evidence>
<dbReference type="Pfam" id="PF00440">
    <property type="entry name" value="TetR_N"/>
    <property type="match status" value="1"/>
</dbReference>
<evidence type="ECO:0000313" key="7">
    <source>
        <dbReference type="Proteomes" id="UP000255177"/>
    </source>
</evidence>